<gene>
    <name evidence="2" type="ORF">F0185_22610</name>
</gene>
<organism evidence="2 3">
    <name type="scientific">Massilia rubra</name>
    <dbReference type="NCBI Taxonomy" id="2607910"/>
    <lineage>
        <taxon>Bacteria</taxon>
        <taxon>Pseudomonadati</taxon>
        <taxon>Pseudomonadota</taxon>
        <taxon>Betaproteobacteria</taxon>
        <taxon>Burkholderiales</taxon>
        <taxon>Oxalobacteraceae</taxon>
        <taxon>Telluria group</taxon>
        <taxon>Massilia</taxon>
    </lineage>
</organism>
<accession>A0ABX0LYC8</accession>
<dbReference type="EMBL" id="VUYU01000017">
    <property type="protein sequence ID" value="NHZ36364.1"/>
    <property type="molecule type" value="Genomic_DNA"/>
</dbReference>
<keyword evidence="3" id="KW-1185">Reference proteome</keyword>
<evidence type="ECO:0000313" key="3">
    <source>
        <dbReference type="Proteomes" id="UP000785613"/>
    </source>
</evidence>
<dbReference type="Pfam" id="PF06889">
    <property type="entry name" value="DUF1266"/>
    <property type="match status" value="1"/>
</dbReference>
<dbReference type="RefSeq" id="WP_167228336.1">
    <property type="nucleotide sequence ID" value="NZ_VUYU01000017.1"/>
</dbReference>
<evidence type="ECO:0000313" key="2">
    <source>
        <dbReference type="EMBL" id="NHZ36364.1"/>
    </source>
</evidence>
<dbReference type="InterPro" id="IPR009677">
    <property type="entry name" value="DUF1266"/>
</dbReference>
<name>A0ABX0LYC8_9BURK</name>
<comment type="caution">
    <text evidence="2">The sequence shown here is derived from an EMBL/GenBank/DDBJ whole genome shotgun (WGS) entry which is preliminary data.</text>
</comment>
<protein>
    <submittedName>
        <fullName evidence="2">DUF1266 domain-containing protein</fullName>
    </submittedName>
</protein>
<evidence type="ECO:0000259" key="1">
    <source>
        <dbReference type="Pfam" id="PF06889"/>
    </source>
</evidence>
<sequence>MMTLAFVALFGWAIYAGIAHLFTSRPPKKPGSVKLRYKFDARQNRALALAHPIAQARDMAAYANPKARALTPQQAQVLRASLLHILGLRANIDDNAIRAALPDVLRRHWFRIDLDRLRLDDDPRAAMAFASARVAFAVRSATLLGWIDPALQWEVLYQNAQRASDCFGSWQEFGAALARGRQQWIAGARADSLGVAFDEAKLAQWLGTRSHPWRRMPWHGPVLFEAPATP</sequence>
<reference evidence="2 3" key="1">
    <citation type="submission" date="2019-09" db="EMBL/GenBank/DDBJ databases">
        <title>Taxonomy of Antarctic Massilia spp.: description of Massilia rubra sp. nov., Massilia aquatica sp. nov., Massilia mucilaginosa sp. nov., Massilia frigida sp. nov. isolated from streams, lakes and regoliths.</title>
        <authorList>
            <person name="Holochova P."/>
            <person name="Sedlacek I."/>
            <person name="Kralova S."/>
            <person name="Maslanova I."/>
            <person name="Busse H.-J."/>
            <person name="Stankova E."/>
            <person name="Vrbovska V."/>
            <person name="Kovarovic V."/>
            <person name="Bartak M."/>
            <person name="Svec P."/>
            <person name="Pantucek R."/>
        </authorList>
    </citation>
    <scope>NUCLEOTIDE SEQUENCE [LARGE SCALE GENOMIC DNA]</scope>
    <source>
        <strain evidence="2 3">CCM 8692</strain>
    </source>
</reference>
<feature type="domain" description="DUF1266" evidence="1">
    <location>
        <begin position="107"/>
        <end position="218"/>
    </location>
</feature>
<proteinExistence type="predicted"/>
<dbReference type="Proteomes" id="UP000785613">
    <property type="component" value="Unassembled WGS sequence"/>
</dbReference>